<protein>
    <submittedName>
        <fullName evidence="4">E3 ubiquitin-protein ligase RGLG2-like isoform X1</fullName>
    </submittedName>
</protein>
<evidence type="ECO:0000256" key="1">
    <source>
        <dbReference type="PROSITE-ProRule" id="PRU00175"/>
    </source>
</evidence>
<dbReference type="Proteomes" id="UP000189703">
    <property type="component" value="Unplaced"/>
</dbReference>
<dbReference type="SUPFAM" id="SSF57850">
    <property type="entry name" value="RING/U-box"/>
    <property type="match status" value="1"/>
</dbReference>
<feature type="domain" description="RING-type" evidence="2">
    <location>
        <begin position="149"/>
        <end position="183"/>
    </location>
</feature>
<dbReference type="InParanoid" id="A0A1U7Z4S3"/>
<keyword evidence="1" id="KW-0862">Zinc</keyword>
<dbReference type="OrthoDB" id="5855668at2759"/>
<accession>A0A1U7Z4S3</accession>
<dbReference type="GeneID" id="104591154"/>
<gene>
    <name evidence="4" type="primary">LOC104591154</name>
</gene>
<dbReference type="InterPro" id="IPR010734">
    <property type="entry name" value="Copine_C"/>
</dbReference>
<sequence length="197" mass="21958">MAMVEKSGGQYHVLLIITDGQVPSGHPQKKMTLNTIARASTYPLFVILIGVGDGPWNMMKEFAKKKIPDRVVDNIQFVNFTEIMSSNNHNKEIEFAQAALIGIRGHYEEAVRLDLLGSHQKLQAQIRAPLRPPLPVPDSIRNSINLLLCPICLTNSKDLAFGCGHQTCSQCGQGLLLSCPICRSRIDTRIKLYYHMC</sequence>
<reference evidence="4" key="1">
    <citation type="submission" date="2025-08" db="UniProtKB">
        <authorList>
            <consortium name="RefSeq"/>
        </authorList>
    </citation>
    <scope>IDENTIFICATION</scope>
</reference>
<proteinExistence type="predicted"/>
<dbReference type="Pfam" id="PF07002">
    <property type="entry name" value="Copine"/>
    <property type="match status" value="1"/>
</dbReference>
<keyword evidence="1" id="KW-0863">Zinc-finger</keyword>
<dbReference type="RefSeq" id="XP_010248243.1">
    <property type="nucleotide sequence ID" value="XM_010249941.1"/>
</dbReference>
<dbReference type="GO" id="GO:0004842">
    <property type="term" value="F:ubiquitin-protein transferase activity"/>
    <property type="evidence" value="ECO:0000318"/>
    <property type="project" value="GO_Central"/>
</dbReference>
<dbReference type="KEGG" id="nnu:104591154"/>
<dbReference type="GO" id="GO:0008270">
    <property type="term" value="F:zinc ion binding"/>
    <property type="evidence" value="ECO:0007669"/>
    <property type="project" value="UniProtKB-KW"/>
</dbReference>
<evidence type="ECO:0000259" key="2">
    <source>
        <dbReference type="PROSITE" id="PS50089"/>
    </source>
</evidence>
<dbReference type="PANTHER" id="PTHR45751:SF51">
    <property type="entry name" value="OS06G0608800 PROTEIN"/>
    <property type="match status" value="1"/>
</dbReference>
<evidence type="ECO:0000313" key="4">
    <source>
        <dbReference type="RefSeq" id="XP_010248243.1"/>
    </source>
</evidence>
<dbReference type="Gene3D" id="3.30.40.10">
    <property type="entry name" value="Zinc/RING finger domain, C3HC4 (zinc finger)"/>
    <property type="match status" value="1"/>
</dbReference>
<dbReference type="InterPro" id="IPR036465">
    <property type="entry name" value="vWFA_dom_sf"/>
</dbReference>
<dbReference type="PROSITE" id="PS50089">
    <property type="entry name" value="ZF_RING_2"/>
    <property type="match status" value="1"/>
</dbReference>
<dbReference type="SUPFAM" id="SSF53300">
    <property type="entry name" value="vWA-like"/>
    <property type="match status" value="1"/>
</dbReference>
<dbReference type="Pfam" id="PF13920">
    <property type="entry name" value="zf-C3HC4_3"/>
    <property type="match status" value="1"/>
</dbReference>
<dbReference type="InterPro" id="IPR013083">
    <property type="entry name" value="Znf_RING/FYVE/PHD"/>
</dbReference>
<name>A0A1U7Z4S3_NELNU</name>
<dbReference type="GO" id="GO:0005634">
    <property type="term" value="C:nucleus"/>
    <property type="evidence" value="ECO:0000318"/>
    <property type="project" value="GO_Central"/>
</dbReference>
<dbReference type="AlphaFoldDB" id="A0A1U7Z4S3"/>
<keyword evidence="1" id="KW-0479">Metal-binding</keyword>
<dbReference type="InterPro" id="IPR052079">
    <property type="entry name" value="E3_ligase/Copine_domain"/>
</dbReference>
<dbReference type="SMART" id="SM00184">
    <property type="entry name" value="RING"/>
    <property type="match status" value="1"/>
</dbReference>
<dbReference type="eggNOG" id="KOG1327">
    <property type="taxonomic scope" value="Eukaryota"/>
</dbReference>
<dbReference type="GO" id="GO:0016567">
    <property type="term" value="P:protein ubiquitination"/>
    <property type="evidence" value="ECO:0000318"/>
    <property type="project" value="GO_Central"/>
</dbReference>
<organism evidence="3 4">
    <name type="scientific">Nelumbo nucifera</name>
    <name type="common">Sacred lotus</name>
    <dbReference type="NCBI Taxonomy" id="4432"/>
    <lineage>
        <taxon>Eukaryota</taxon>
        <taxon>Viridiplantae</taxon>
        <taxon>Streptophyta</taxon>
        <taxon>Embryophyta</taxon>
        <taxon>Tracheophyta</taxon>
        <taxon>Spermatophyta</taxon>
        <taxon>Magnoliopsida</taxon>
        <taxon>Proteales</taxon>
        <taxon>Nelumbonaceae</taxon>
        <taxon>Nelumbo</taxon>
    </lineage>
</organism>
<evidence type="ECO:0000313" key="3">
    <source>
        <dbReference type="Proteomes" id="UP000189703"/>
    </source>
</evidence>
<dbReference type="OMA" id="FPMETEP"/>
<dbReference type="PANTHER" id="PTHR45751">
    <property type="entry name" value="COPINE FAMILY PROTEIN 1"/>
    <property type="match status" value="1"/>
</dbReference>
<keyword evidence="3" id="KW-1185">Reference proteome</keyword>
<dbReference type="InterPro" id="IPR001841">
    <property type="entry name" value="Znf_RING"/>
</dbReference>